<proteinExistence type="predicted"/>
<reference evidence="1 2" key="1">
    <citation type="journal article" date="2019" name="Int. J. Syst. Evol. Microbiol.">
        <title>The Global Catalogue of Microorganisms (GCM) 10K type strain sequencing project: providing services to taxonomists for standard genome sequencing and annotation.</title>
        <authorList>
            <consortium name="The Broad Institute Genomics Platform"/>
            <consortium name="The Broad Institute Genome Sequencing Center for Infectious Disease"/>
            <person name="Wu L."/>
            <person name="Ma J."/>
        </authorList>
    </citation>
    <scope>NUCLEOTIDE SEQUENCE [LARGE SCALE GENOMIC DNA]</scope>
    <source>
        <strain evidence="1 2">JCM 17504</strain>
    </source>
</reference>
<accession>A0AAV3UPG6</accession>
<protein>
    <recommendedName>
        <fullName evidence="3">Zinc-ribbon domain-containing protein</fullName>
    </recommendedName>
</protein>
<evidence type="ECO:0000313" key="2">
    <source>
        <dbReference type="Proteomes" id="UP001501729"/>
    </source>
</evidence>
<sequence>MPLTYRKPGTSNELTLIRVAIQSQIMSLFSDVGRKVEKTKQALTDGKQEEYVCVSCEELVDEDYEYCPHCGEETVEPVT</sequence>
<gene>
    <name evidence="1" type="ORF">GCM10025751_50360</name>
</gene>
<dbReference type="EMBL" id="BAABKX010000022">
    <property type="protein sequence ID" value="GAA5062692.1"/>
    <property type="molecule type" value="Genomic_DNA"/>
</dbReference>
<name>A0AAV3UPG6_9EURY</name>
<dbReference type="Proteomes" id="UP001501729">
    <property type="component" value="Unassembled WGS sequence"/>
</dbReference>
<keyword evidence="2" id="KW-1185">Reference proteome</keyword>
<dbReference type="AlphaFoldDB" id="A0AAV3UPG6"/>
<comment type="caution">
    <text evidence="1">The sequence shown here is derived from an EMBL/GenBank/DDBJ whole genome shotgun (WGS) entry which is preliminary data.</text>
</comment>
<evidence type="ECO:0008006" key="3">
    <source>
        <dbReference type="Google" id="ProtNLM"/>
    </source>
</evidence>
<organism evidence="1 2">
    <name type="scientific">Haladaptatus pallidirubidus</name>
    <dbReference type="NCBI Taxonomy" id="1008152"/>
    <lineage>
        <taxon>Archaea</taxon>
        <taxon>Methanobacteriati</taxon>
        <taxon>Methanobacteriota</taxon>
        <taxon>Stenosarchaea group</taxon>
        <taxon>Halobacteria</taxon>
        <taxon>Halobacteriales</taxon>
        <taxon>Haladaptataceae</taxon>
        <taxon>Haladaptatus</taxon>
    </lineage>
</organism>
<evidence type="ECO:0000313" key="1">
    <source>
        <dbReference type="EMBL" id="GAA5062692.1"/>
    </source>
</evidence>